<sequence length="141" mass="16053">MARFDRVTVQFSPDVLRVFDAHRQTGWFSKEAGGQMFADINADLWHVLAATGPRAADRRGRFHFWPDRKAEQKEIHRHFAKGLQYVGDWHTHPQKIPVPSQNDIASIENVVRESTLYTPGLLLCIVGLAPFPEGLHLSFHA</sequence>
<evidence type="ECO:0000313" key="8">
    <source>
        <dbReference type="Proteomes" id="UP000053176"/>
    </source>
</evidence>
<evidence type="ECO:0000256" key="4">
    <source>
        <dbReference type="ARBA" id="ARBA00022833"/>
    </source>
</evidence>
<gene>
    <name evidence="7" type="ORF">AU467_20580</name>
</gene>
<evidence type="ECO:0000256" key="5">
    <source>
        <dbReference type="ARBA" id="ARBA00023049"/>
    </source>
</evidence>
<keyword evidence="2" id="KW-0479">Metal-binding</keyword>
<dbReference type="GO" id="GO:0046872">
    <property type="term" value="F:metal ion binding"/>
    <property type="evidence" value="ECO:0007669"/>
    <property type="project" value="UniProtKB-KW"/>
</dbReference>
<dbReference type="InterPro" id="IPR028090">
    <property type="entry name" value="JAB_dom_prok"/>
</dbReference>
<keyword evidence="1" id="KW-0645">Protease</keyword>
<proteinExistence type="predicted"/>
<keyword evidence="4" id="KW-0862">Zinc</keyword>
<dbReference type="Proteomes" id="UP000053176">
    <property type="component" value="Unassembled WGS sequence"/>
</dbReference>
<evidence type="ECO:0000256" key="1">
    <source>
        <dbReference type="ARBA" id="ARBA00022670"/>
    </source>
</evidence>
<feature type="domain" description="JAB" evidence="6">
    <location>
        <begin position="25"/>
        <end position="120"/>
    </location>
</feature>
<keyword evidence="5" id="KW-0482">Metalloprotease</keyword>
<evidence type="ECO:0000256" key="3">
    <source>
        <dbReference type="ARBA" id="ARBA00022801"/>
    </source>
</evidence>
<dbReference type="AlphaFoldDB" id="A0A101KTJ2"/>
<protein>
    <recommendedName>
        <fullName evidence="6">JAB domain-containing protein</fullName>
    </recommendedName>
</protein>
<evidence type="ECO:0000313" key="7">
    <source>
        <dbReference type="EMBL" id="KUM26728.1"/>
    </source>
</evidence>
<name>A0A101KTJ2_RHILI</name>
<evidence type="ECO:0000256" key="2">
    <source>
        <dbReference type="ARBA" id="ARBA00022723"/>
    </source>
</evidence>
<comment type="caution">
    <text evidence="7">The sequence shown here is derived from an EMBL/GenBank/DDBJ whole genome shotgun (WGS) entry which is preliminary data.</text>
</comment>
<dbReference type="Pfam" id="PF14464">
    <property type="entry name" value="Prok-JAB"/>
    <property type="match status" value="1"/>
</dbReference>
<dbReference type="Gene3D" id="3.40.140.10">
    <property type="entry name" value="Cytidine Deaminase, domain 2"/>
    <property type="match status" value="1"/>
</dbReference>
<dbReference type="SUPFAM" id="SSF102712">
    <property type="entry name" value="JAB1/MPN domain"/>
    <property type="match status" value="1"/>
</dbReference>
<organism evidence="7 8">
    <name type="scientific">Rhizobium loti</name>
    <name type="common">Mesorhizobium loti</name>
    <dbReference type="NCBI Taxonomy" id="381"/>
    <lineage>
        <taxon>Bacteria</taxon>
        <taxon>Pseudomonadati</taxon>
        <taxon>Pseudomonadota</taxon>
        <taxon>Alphaproteobacteria</taxon>
        <taxon>Hyphomicrobiales</taxon>
        <taxon>Phyllobacteriaceae</taxon>
        <taxon>Mesorhizobium</taxon>
    </lineage>
</organism>
<dbReference type="GO" id="GO:0006508">
    <property type="term" value="P:proteolysis"/>
    <property type="evidence" value="ECO:0007669"/>
    <property type="project" value="UniProtKB-KW"/>
</dbReference>
<keyword evidence="3" id="KW-0378">Hydrolase</keyword>
<dbReference type="GO" id="GO:0008237">
    <property type="term" value="F:metallopeptidase activity"/>
    <property type="evidence" value="ECO:0007669"/>
    <property type="project" value="UniProtKB-KW"/>
</dbReference>
<accession>A0A101KTJ2</accession>
<reference evidence="7 8" key="1">
    <citation type="submission" date="2015-12" db="EMBL/GenBank/DDBJ databases">
        <title>Draft genome sequence of Mesorhizobium sp. UFLA 01-765, a multitolerant efficient symbiont and plant-growth promoting strain isolated from Zn-mining soil using Leucaena leucocephala as a trap plant.</title>
        <authorList>
            <person name="Rangel W.M."/>
            <person name="Thijs S."/>
            <person name="Longatti S.M."/>
            <person name="Moreira F.M."/>
            <person name="Weyens N."/>
            <person name="Vangronsveld J."/>
            <person name="Van Hamme J.D."/>
            <person name="Bottos E.M."/>
            <person name="Rineau F."/>
        </authorList>
    </citation>
    <scope>NUCLEOTIDE SEQUENCE [LARGE SCALE GENOMIC DNA]</scope>
    <source>
        <strain evidence="7 8">UFLA 01-765</strain>
    </source>
</reference>
<dbReference type="EMBL" id="LPWA01000103">
    <property type="protein sequence ID" value="KUM26728.1"/>
    <property type="molecule type" value="Genomic_DNA"/>
</dbReference>
<evidence type="ECO:0000259" key="6">
    <source>
        <dbReference type="Pfam" id="PF14464"/>
    </source>
</evidence>